<evidence type="ECO:0000256" key="1">
    <source>
        <dbReference type="ARBA" id="ARBA00007164"/>
    </source>
</evidence>
<dbReference type="InterPro" id="IPR018044">
    <property type="entry name" value="Peptidase_S11"/>
</dbReference>
<evidence type="ECO:0000256" key="8">
    <source>
        <dbReference type="PIRSR" id="PIRSR618044-2"/>
    </source>
</evidence>
<dbReference type="Gene3D" id="3.40.710.10">
    <property type="entry name" value="DD-peptidase/beta-lactamase superfamily"/>
    <property type="match status" value="1"/>
</dbReference>
<dbReference type="EMBL" id="SLVV01000006">
    <property type="protein sequence ID" value="TCN24920.1"/>
    <property type="molecule type" value="Genomic_DNA"/>
</dbReference>
<feature type="signal peptide" evidence="11">
    <location>
        <begin position="1"/>
        <end position="29"/>
    </location>
</feature>
<dbReference type="AlphaFoldDB" id="A0A4V2RDI1"/>
<keyword evidence="6" id="KW-0961">Cell wall biogenesis/degradation</keyword>
<evidence type="ECO:0000256" key="3">
    <source>
        <dbReference type="ARBA" id="ARBA00022801"/>
    </source>
</evidence>
<feature type="transmembrane region" description="Helical" evidence="10">
    <location>
        <begin position="367"/>
        <end position="384"/>
    </location>
</feature>
<keyword evidence="13" id="KW-0121">Carboxypeptidase</keyword>
<dbReference type="GO" id="GO:0006508">
    <property type="term" value="P:proteolysis"/>
    <property type="evidence" value="ECO:0007669"/>
    <property type="project" value="InterPro"/>
</dbReference>
<keyword evidence="4" id="KW-0133">Cell shape</keyword>
<evidence type="ECO:0000313" key="13">
    <source>
        <dbReference type="EMBL" id="TCN24920.1"/>
    </source>
</evidence>
<comment type="similarity">
    <text evidence="1 9">Belongs to the peptidase S11 family.</text>
</comment>
<dbReference type="GO" id="GO:0009002">
    <property type="term" value="F:serine-type D-Ala-D-Ala carboxypeptidase activity"/>
    <property type="evidence" value="ECO:0007669"/>
    <property type="project" value="InterPro"/>
</dbReference>
<dbReference type="GO" id="GO:0009252">
    <property type="term" value="P:peptidoglycan biosynthetic process"/>
    <property type="evidence" value="ECO:0007669"/>
    <property type="project" value="UniProtKB-KW"/>
</dbReference>
<evidence type="ECO:0000256" key="5">
    <source>
        <dbReference type="ARBA" id="ARBA00022984"/>
    </source>
</evidence>
<comment type="caution">
    <text evidence="13">The sequence shown here is derived from an EMBL/GenBank/DDBJ whole genome shotgun (WGS) entry which is preliminary data.</text>
</comment>
<gene>
    <name evidence="13" type="ORF">EV146_106121</name>
</gene>
<keyword evidence="2 11" id="KW-0732">Signal</keyword>
<feature type="binding site" evidence="8">
    <location>
        <position position="230"/>
    </location>
    <ligand>
        <name>substrate</name>
    </ligand>
</feature>
<keyword evidence="10" id="KW-1133">Transmembrane helix</keyword>
<feature type="active site" description="Acyl-ester intermediate" evidence="7">
    <location>
        <position position="66"/>
    </location>
</feature>
<dbReference type="PANTHER" id="PTHR21581">
    <property type="entry name" value="D-ALANYL-D-ALANINE CARBOXYPEPTIDASE"/>
    <property type="match status" value="1"/>
</dbReference>
<feature type="active site" evidence="7">
    <location>
        <position position="121"/>
    </location>
</feature>
<evidence type="ECO:0000256" key="11">
    <source>
        <dbReference type="SAM" id="SignalP"/>
    </source>
</evidence>
<keyword evidence="14" id="KW-1185">Reference proteome</keyword>
<keyword evidence="10" id="KW-0472">Membrane</keyword>
<dbReference type="InterPro" id="IPR001967">
    <property type="entry name" value="Peptidase_S11_N"/>
</dbReference>
<sequence>MDVFYMKRLVLLVCTTLLFFLQGNQEASAQGTADPDINSKAAVLMDSKSGAVLFTKNGDKKMYPASLTKMATAIYAIEHGNLDDTVTVGENALKVEGTRVYLNEGEKVPLKKLLQGMLINSGNDAAVAIAEHLDGSLKQFSDSLNQYLKDELHTKNTHFVNPHGLFSKDHYTTANDLGLILNHAMQNREFKEIFSTKELPWKGEAWDTTIYSHHRMVKGEVPYKWVTGGKTGFVDQSKQTLATTASNGKIDLTAIVLKNDFKREIYKDTIKLLDFGFAHYQTVPLAHTEVFIHAGKSFRPVEDVYVTQPLKEGMRKVDSSGLLSIRNSSGETVQELQLEEIVNEHQIEPAQEISETADESGLLQGNPLFITVVVFAAMAVWTLNRNLRRSRRKRHPLR</sequence>
<evidence type="ECO:0000256" key="7">
    <source>
        <dbReference type="PIRSR" id="PIRSR618044-1"/>
    </source>
</evidence>
<dbReference type="PRINTS" id="PR00725">
    <property type="entry name" value="DADACBPTASE1"/>
</dbReference>
<keyword evidence="5" id="KW-0573">Peptidoglycan synthesis</keyword>
<dbReference type="SUPFAM" id="SSF56601">
    <property type="entry name" value="beta-lactamase/transpeptidase-like"/>
    <property type="match status" value="1"/>
</dbReference>
<dbReference type="PANTHER" id="PTHR21581:SF33">
    <property type="entry name" value="D-ALANYL-D-ALANINE CARBOXYPEPTIDASE DACB"/>
    <property type="match status" value="1"/>
</dbReference>
<feature type="chain" id="PRO_5021020358" evidence="11">
    <location>
        <begin position="30"/>
        <end position="398"/>
    </location>
</feature>
<dbReference type="Pfam" id="PF00768">
    <property type="entry name" value="Peptidase_S11"/>
    <property type="match status" value="1"/>
</dbReference>
<reference evidence="13 14" key="1">
    <citation type="journal article" date="2015" name="Stand. Genomic Sci.">
        <title>Genomic Encyclopedia of Bacterial and Archaeal Type Strains, Phase III: the genomes of soil and plant-associated and newly described type strains.</title>
        <authorList>
            <person name="Whitman W.B."/>
            <person name="Woyke T."/>
            <person name="Klenk H.P."/>
            <person name="Zhou Y."/>
            <person name="Lilburn T.G."/>
            <person name="Beck B.J."/>
            <person name="De Vos P."/>
            <person name="Vandamme P."/>
            <person name="Eisen J.A."/>
            <person name="Garrity G."/>
            <person name="Hugenholtz P."/>
            <person name="Kyrpides N.C."/>
        </authorList>
    </citation>
    <scope>NUCLEOTIDE SEQUENCE [LARGE SCALE GENOMIC DNA]</scope>
    <source>
        <strain evidence="13 14">CV53</strain>
    </source>
</reference>
<evidence type="ECO:0000256" key="4">
    <source>
        <dbReference type="ARBA" id="ARBA00022960"/>
    </source>
</evidence>
<proteinExistence type="inferred from homology"/>
<dbReference type="GO" id="GO:0071555">
    <property type="term" value="P:cell wall organization"/>
    <property type="evidence" value="ECO:0007669"/>
    <property type="project" value="UniProtKB-KW"/>
</dbReference>
<name>A0A4V2RDI1_9BACI</name>
<organism evidence="13 14">
    <name type="scientific">Mesobacillus foraminis</name>
    <dbReference type="NCBI Taxonomy" id="279826"/>
    <lineage>
        <taxon>Bacteria</taxon>
        <taxon>Bacillati</taxon>
        <taxon>Bacillota</taxon>
        <taxon>Bacilli</taxon>
        <taxon>Bacillales</taxon>
        <taxon>Bacillaceae</taxon>
        <taxon>Mesobacillus</taxon>
    </lineage>
</organism>
<evidence type="ECO:0000259" key="12">
    <source>
        <dbReference type="Pfam" id="PF00768"/>
    </source>
</evidence>
<accession>A0A4V2RDI1</accession>
<keyword evidence="10" id="KW-0812">Transmembrane</keyword>
<evidence type="ECO:0000256" key="6">
    <source>
        <dbReference type="ARBA" id="ARBA00023316"/>
    </source>
</evidence>
<evidence type="ECO:0000313" key="14">
    <source>
        <dbReference type="Proteomes" id="UP000295689"/>
    </source>
</evidence>
<keyword evidence="13" id="KW-0645">Protease</keyword>
<feature type="domain" description="Peptidase S11 D-alanyl-D-alanine carboxypeptidase A N-terminal" evidence="12">
    <location>
        <begin position="31"/>
        <end position="259"/>
    </location>
</feature>
<evidence type="ECO:0000256" key="2">
    <source>
        <dbReference type="ARBA" id="ARBA00022729"/>
    </source>
</evidence>
<dbReference type="GO" id="GO:0008360">
    <property type="term" value="P:regulation of cell shape"/>
    <property type="evidence" value="ECO:0007669"/>
    <property type="project" value="UniProtKB-KW"/>
</dbReference>
<feature type="active site" description="Proton acceptor" evidence="7">
    <location>
        <position position="69"/>
    </location>
</feature>
<evidence type="ECO:0000256" key="10">
    <source>
        <dbReference type="SAM" id="Phobius"/>
    </source>
</evidence>
<dbReference type="InterPro" id="IPR012338">
    <property type="entry name" value="Beta-lactam/transpept-like"/>
</dbReference>
<protein>
    <submittedName>
        <fullName evidence="13">D-alanyl-D-alanine carboxypeptidase</fullName>
    </submittedName>
</protein>
<evidence type="ECO:0000256" key="9">
    <source>
        <dbReference type="RuleBase" id="RU004016"/>
    </source>
</evidence>
<dbReference type="Proteomes" id="UP000295689">
    <property type="component" value="Unassembled WGS sequence"/>
</dbReference>
<keyword evidence="3" id="KW-0378">Hydrolase</keyword>